<dbReference type="Gene3D" id="3.40.50.720">
    <property type="entry name" value="NAD(P)-binding Rossmann-like Domain"/>
    <property type="match status" value="1"/>
</dbReference>
<evidence type="ECO:0000256" key="5">
    <source>
        <dbReference type="ARBA" id="ARBA00005062"/>
    </source>
</evidence>
<comment type="function">
    <text evidence="24">Bifunctional aspartate kinase and homoserine dehydrogenase that catalyzes the first and the third steps toward the synthesis of lysine, methionine and threonine from aspartate.</text>
</comment>
<evidence type="ECO:0000256" key="12">
    <source>
        <dbReference type="ARBA" id="ARBA00022697"/>
    </source>
</evidence>
<keyword evidence="10 27" id="KW-0028">Amino-acid biosynthesis</keyword>
<dbReference type="InterPro" id="IPR011147">
    <property type="entry name" value="Bifunc_Aspkin/hSer_DH"/>
</dbReference>
<evidence type="ECO:0000256" key="17">
    <source>
        <dbReference type="ARBA" id="ARBA00022857"/>
    </source>
</evidence>
<dbReference type="GO" id="GO:0046872">
    <property type="term" value="F:metal ion binding"/>
    <property type="evidence" value="ECO:0007669"/>
    <property type="project" value="UniProtKB-KW"/>
</dbReference>
<evidence type="ECO:0000256" key="26">
    <source>
        <dbReference type="ARBA" id="ARBA00048841"/>
    </source>
</evidence>
<evidence type="ECO:0000256" key="22">
    <source>
        <dbReference type="ARBA" id="ARBA00023167"/>
    </source>
</evidence>
<dbReference type="GO" id="GO:0009085">
    <property type="term" value="P:lysine biosynthetic process"/>
    <property type="evidence" value="ECO:0007669"/>
    <property type="project" value="UniProtKB-KW"/>
</dbReference>
<dbReference type="InterPro" id="IPR001342">
    <property type="entry name" value="HDH_cat"/>
</dbReference>
<keyword evidence="12 27" id="KW-0791">Threonine biosynthesis</keyword>
<dbReference type="SUPFAM" id="SSF51735">
    <property type="entry name" value="NAD(P)-binding Rossmann-fold domains"/>
    <property type="match status" value="1"/>
</dbReference>
<evidence type="ECO:0000256" key="10">
    <source>
        <dbReference type="ARBA" id="ARBA00022605"/>
    </source>
</evidence>
<keyword evidence="14" id="KW-0547">Nucleotide-binding</keyword>
<dbReference type="Gene3D" id="3.30.360.10">
    <property type="entry name" value="Dihydrodipicolinate Reductase, domain 2"/>
    <property type="match status" value="1"/>
</dbReference>
<sequence length="371" mass="40218">MANPRTKNDDVKLALGLVGPGLVGKALLDQMRDYLPVLRETRGIDVSVLGIANSRKMLLSDRAIDLSNWQQVFNEATHPSDLVGFRDHLLTCKDPVVPVIVDCSASDHVSDFYKIWMESGVHVVTANKKVNSGPLERYQAVRSLQKDRKVHYFYETTVGAGLPVISTIKGLVDSGDRIASVEGVFSGTLSYLFNNFKAGARFSEIVAEAKASGYTEPDPRDDLSGTDVARKVANLARESGLELELSDIPVRSLVPKELESCETSEEFMRRLPEFDGKMTRLQEEAARAGEVLRYVGSVDVAAGKGSVELRNFPASHPFAQLGGTDNIVLIRTKRYDPQPLVVTGPGAGADVTAGGVFADLVKLCAHFGAPS</sequence>
<keyword evidence="15 34" id="KW-0418">Kinase</keyword>
<evidence type="ECO:0000256" key="3">
    <source>
        <dbReference type="ARBA" id="ARBA00004986"/>
    </source>
</evidence>
<feature type="binding site" evidence="29">
    <location>
        <position position="216"/>
    </location>
    <ligand>
        <name>L-homoserine</name>
        <dbReference type="ChEBI" id="CHEBI:57476"/>
    </ligand>
</feature>
<dbReference type="SUPFAM" id="SSF55347">
    <property type="entry name" value="Glyceraldehyde-3-phosphate dehydrogenase-like, C-terminal domain"/>
    <property type="match status" value="1"/>
</dbReference>
<dbReference type="GO" id="GO:0004072">
    <property type="term" value="F:aspartate kinase activity"/>
    <property type="evidence" value="ECO:0007669"/>
    <property type="project" value="UniProtKB-EC"/>
</dbReference>
<evidence type="ECO:0000256" key="20">
    <source>
        <dbReference type="ARBA" id="ARBA00023053"/>
    </source>
</evidence>
<keyword evidence="11" id="KW-0808">Transferase</keyword>
<feature type="domain" description="Aspartate/homoserine dehydrogenase NAD-binding" evidence="33">
    <location>
        <begin position="19"/>
        <end position="155"/>
    </location>
</feature>
<feature type="binding site" evidence="29">
    <location>
        <position position="128"/>
    </location>
    <ligand>
        <name>NADPH</name>
        <dbReference type="ChEBI" id="CHEBI:57783"/>
    </ligand>
</feature>
<dbReference type="EMBL" id="CP151506">
    <property type="protein sequence ID" value="WZN62991.1"/>
    <property type="molecule type" value="Genomic_DNA"/>
</dbReference>
<evidence type="ECO:0000256" key="21">
    <source>
        <dbReference type="ARBA" id="ARBA00023154"/>
    </source>
</evidence>
<evidence type="ECO:0000256" key="23">
    <source>
        <dbReference type="ARBA" id="ARBA00023268"/>
    </source>
</evidence>
<comment type="similarity">
    <text evidence="9">In the N-terminal section; belongs to the aspartokinase family.</text>
</comment>
<feature type="binding site" evidence="29">
    <location>
        <begin position="19"/>
        <end position="24"/>
    </location>
    <ligand>
        <name>NADP(+)</name>
        <dbReference type="ChEBI" id="CHEBI:58349"/>
    </ligand>
</feature>
<evidence type="ECO:0000256" key="13">
    <source>
        <dbReference type="ARBA" id="ARBA00022723"/>
    </source>
</evidence>
<comment type="similarity">
    <text evidence="7 27 31">Belongs to the homoserine dehydrogenase family.</text>
</comment>
<dbReference type="GO" id="GO:0050661">
    <property type="term" value="F:NADP binding"/>
    <property type="evidence" value="ECO:0007669"/>
    <property type="project" value="InterPro"/>
</dbReference>
<keyword evidence="20" id="KW-0915">Sodium</keyword>
<keyword evidence="18 27" id="KW-0560">Oxidoreductase</keyword>
<dbReference type="GO" id="GO:0009086">
    <property type="term" value="P:methionine biosynthetic process"/>
    <property type="evidence" value="ECO:0007669"/>
    <property type="project" value="UniProtKB-KW"/>
</dbReference>
<protein>
    <recommendedName>
        <fullName evidence="27 30">Homoserine dehydrogenase</fullName>
        <shortName evidence="27">HDH</shortName>
        <ecNumber evidence="27 30">1.1.1.3</ecNumber>
    </recommendedName>
</protein>
<keyword evidence="35" id="KW-1185">Reference proteome</keyword>
<dbReference type="GO" id="GO:0009090">
    <property type="term" value="P:homoserine biosynthetic process"/>
    <property type="evidence" value="ECO:0007669"/>
    <property type="project" value="TreeGrafter"/>
</dbReference>
<evidence type="ECO:0000256" key="2">
    <source>
        <dbReference type="ARBA" id="ARBA00004766"/>
    </source>
</evidence>
<evidence type="ECO:0000256" key="7">
    <source>
        <dbReference type="ARBA" id="ARBA00006753"/>
    </source>
</evidence>
<dbReference type="Pfam" id="PF03447">
    <property type="entry name" value="NAD_binding_3"/>
    <property type="match status" value="1"/>
</dbReference>
<evidence type="ECO:0000256" key="15">
    <source>
        <dbReference type="ARBA" id="ARBA00022777"/>
    </source>
</evidence>
<keyword evidence="16" id="KW-0067">ATP-binding</keyword>
<dbReference type="EC" id="1.1.1.3" evidence="27 30"/>
<evidence type="ECO:0000256" key="30">
    <source>
        <dbReference type="RuleBase" id="RU000579"/>
    </source>
</evidence>
<dbReference type="InterPro" id="IPR036291">
    <property type="entry name" value="NAD(P)-bd_dom_sf"/>
</dbReference>
<keyword evidence="23" id="KW-0511">Multifunctional enzyme</keyword>
<evidence type="ECO:0000256" key="25">
    <source>
        <dbReference type="ARBA" id="ARBA00048561"/>
    </source>
</evidence>
<dbReference type="PROSITE" id="PS01042">
    <property type="entry name" value="HOMOSER_DHGENASE"/>
    <property type="match status" value="1"/>
</dbReference>
<comment type="catalytic activity">
    <reaction evidence="25">
        <text>L-aspartate + ATP = 4-phospho-L-aspartate + ADP</text>
        <dbReference type="Rhea" id="RHEA:23776"/>
        <dbReference type="ChEBI" id="CHEBI:29991"/>
        <dbReference type="ChEBI" id="CHEBI:30616"/>
        <dbReference type="ChEBI" id="CHEBI:57535"/>
        <dbReference type="ChEBI" id="CHEBI:456216"/>
        <dbReference type="EC" id="2.7.2.4"/>
    </reaction>
    <physiologicalReaction direction="left-to-right" evidence="25">
        <dbReference type="Rhea" id="RHEA:23777"/>
    </physiologicalReaction>
</comment>
<comment type="pathway">
    <text evidence="5 30">Amino-acid biosynthesis; L-methionine biosynthesis via de novo pathway; L-homoserine from L-aspartate: step 3/3.</text>
</comment>
<dbReference type="InterPro" id="IPR019811">
    <property type="entry name" value="HDH_CS"/>
</dbReference>
<dbReference type="GO" id="GO:0004412">
    <property type="term" value="F:homoserine dehydrogenase activity"/>
    <property type="evidence" value="ECO:0007669"/>
    <property type="project" value="UniProtKB-EC"/>
</dbReference>
<evidence type="ECO:0000256" key="18">
    <source>
        <dbReference type="ARBA" id="ARBA00023002"/>
    </source>
</evidence>
<evidence type="ECO:0000256" key="29">
    <source>
        <dbReference type="PIRSR" id="PIRSR036497-2"/>
    </source>
</evidence>
<evidence type="ECO:0000259" key="32">
    <source>
        <dbReference type="Pfam" id="PF00742"/>
    </source>
</evidence>
<evidence type="ECO:0000256" key="28">
    <source>
        <dbReference type="PIRSR" id="PIRSR036497-1"/>
    </source>
</evidence>
<evidence type="ECO:0000256" key="6">
    <source>
        <dbReference type="ARBA" id="ARBA00005139"/>
    </source>
</evidence>
<evidence type="ECO:0000259" key="33">
    <source>
        <dbReference type="Pfam" id="PF03447"/>
    </source>
</evidence>
<gene>
    <name evidence="34" type="ORF">HKI87_06g45360</name>
</gene>
<comment type="cofactor">
    <cofactor evidence="1">
        <name>a metal cation</name>
        <dbReference type="ChEBI" id="CHEBI:25213"/>
    </cofactor>
</comment>
<proteinExistence type="inferred from homology"/>
<dbReference type="GO" id="GO:0005524">
    <property type="term" value="F:ATP binding"/>
    <property type="evidence" value="ECO:0007669"/>
    <property type="project" value="UniProtKB-KW"/>
</dbReference>
<keyword evidence="21" id="KW-0457">Lysine biosynthesis</keyword>
<evidence type="ECO:0000256" key="24">
    <source>
        <dbReference type="ARBA" id="ARBA00044938"/>
    </source>
</evidence>
<evidence type="ECO:0000256" key="16">
    <source>
        <dbReference type="ARBA" id="ARBA00022840"/>
    </source>
</evidence>
<evidence type="ECO:0000256" key="14">
    <source>
        <dbReference type="ARBA" id="ARBA00022741"/>
    </source>
</evidence>
<keyword evidence="17 27" id="KW-0521">NADP</keyword>
<dbReference type="PANTHER" id="PTHR43070:SF5">
    <property type="entry name" value="HOMOSERINE DEHYDROGENASE"/>
    <property type="match status" value="1"/>
</dbReference>
<organism evidence="34 35">
    <name type="scientific">Chloropicon roscoffensis</name>
    <dbReference type="NCBI Taxonomy" id="1461544"/>
    <lineage>
        <taxon>Eukaryota</taxon>
        <taxon>Viridiplantae</taxon>
        <taxon>Chlorophyta</taxon>
        <taxon>Chloropicophyceae</taxon>
        <taxon>Chloropicales</taxon>
        <taxon>Chloropicaceae</taxon>
        <taxon>Chloropicon</taxon>
    </lineage>
</organism>
<evidence type="ECO:0000256" key="4">
    <source>
        <dbReference type="ARBA" id="ARBA00005056"/>
    </source>
</evidence>
<evidence type="ECO:0000256" key="27">
    <source>
        <dbReference type="PIRNR" id="PIRNR036497"/>
    </source>
</evidence>
<comment type="pathway">
    <text evidence="3">Amino-acid biosynthesis; L-methionine biosynthesis via de novo pathway; L-homoserine from L-aspartate: step 1/3.</text>
</comment>
<dbReference type="Pfam" id="PF00742">
    <property type="entry name" value="Homoserine_dh"/>
    <property type="match status" value="1"/>
</dbReference>
<comment type="catalytic activity">
    <reaction evidence="26">
        <text>L-homoserine + NADP(+) = L-aspartate 4-semialdehyde + NADPH + H(+)</text>
        <dbReference type="Rhea" id="RHEA:15761"/>
        <dbReference type="ChEBI" id="CHEBI:15378"/>
        <dbReference type="ChEBI" id="CHEBI:57476"/>
        <dbReference type="ChEBI" id="CHEBI:57783"/>
        <dbReference type="ChEBI" id="CHEBI:58349"/>
        <dbReference type="ChEBI" id="CHEBI:537519"/>
        <dbReference type="EC" id="1.1.1.3"/>
    </reaction>
    <physiologicalReaction direction="right-to-left" evidence="26">
        <dbReference type="Rhea" id="RHEA:15763"/>
    </physiologicalReaction>
</comment>
<evidence type="ECO:0000256" key="31">
    <source>
        <dbReference type="RuleBase" id="RU004171"/>
    </source>
</evidence>
<evidence type="ECO:0000313" key="35">
    <source>
        <dbReference type="Proteomes" id="UP001472866"/>
    </source>
</evidence>
<comment type="pathway">
    <text evidence="2">Amino-acid biosynthesis; L-lysine biosynthesis via DAP pathway; (S)-tetrahydrodipicolinate from L-aspartate: step 1/4.</text>
</comment>
<dbReference type="PIRSF" id="PIRSF036497">
    <property type="entry name" value="HDH_short"/>
    <property type="match status" value="1"/>
</dbReference>
<evidence type="ECO:0000256" key="1">
    <source>
        <dbReference type="ARBA" id="ARBA00001920"/>
    </source>
</evidence>
<comment type="pathway">
    <text evidence="4 30">Amino-acid biosynthesis; L-threonine biosynthesis; L-threonine from L-aspartate: step 3/5.</text>
</comment>
<reference evidence="34 35" key="1">
    <citation type="submission" date="2024-03" db="EMBL/GenBank/DDBJ databases">
        <title>Complete genome sequence of the green alga Chloropicon roscoffensis RCC1871.</title>
        <authorList>
            <person name="Lemieux C."/>
            <person name="Pombert J.-F."/>
            <person name="Otis C."/>
            <person name="Turmel M."/>
        </authorList>
    </citation>
    <scope>NUCLEOTIDE SEQUENCE [LARGE SCALE GENOMIC DNA]</scope>
    <source>
        <strain evidence="34 35">RCC1871</strain>
    </source>
</reference>
<evidence type="ECO:0000256" key="19">
    <source>
        <dbReference type="ARBA" id="ARBA00023027"/>
    </source>
</evidence>
<dbReference type="InterPro" id="IPR022697">
    <property type="entry name" value="HDH_short"/>
</dbReference>
<evidence type="ECO:0000256" key="9">
    <source>
        <dbReference type="ARBA" id="ARBA00010046"/>
    </source>
</evidence>
<evidence type="ECO:0000313" key="34">
    <source>
        <dbReference type="EMBL" id="WZN62991.1"/>
    </source>
</evidence>
<keyword evidence="19" id="KW-0520">NAD</keyword>
<feature type="domain" description="Homoserine dehydrogenase catalytic" evidence="32">
    <location>
        <begin position="163"/>
        <end position="361"/>
    </location>
</feature>
<evidence type="ECO:0000256" key="11">
    <source>
        <dbReference type="ARBA" id="ARBA00022679"/>
    </source>
</evidence>
<keyword evidence="13" id="KW-0479">Metal-binding</keyword>
<dbReference type="Proteomes" id="UP001472866">
    <property type="component" value="Chromosome 06"/>
</dbReference>
<evidence type="ECO:0000256" key="8">
    <source>
        <dbReference type="ARBA" id="ARBA00007952"/>
    </source>
</evidence>
<name>A0AAX4PAC6_9CHLO</name>
<dbReference type="InterPro" id="IPR005106">
    <property type="entry name" value="Asp/hSer_DH_NAD-bd"/>
</dbReference>
<dbReference type="PANTHER" id="PTHR43070">
    <property type="match status" value="1"/>
</dbReference>
<comment type="pathway">
    <text evidence="6">Amino-acid biosynthesis; L-threonine biosynthesis; L-threonine from L-aspartate: step 1/5.</text>
</comment>
<dbReference type="FunFam" id="3.40.50.720:FF:000083">
    <property type="entry name" value="Bifunctional aspartokinase/homoserine dehydrogenase"/>
    <property type="match status" value="1"/>
</dbReference>
<dbReference type="AlphaFoldDB" id="A0AAX4PAC6"/>
<feature type="active site" description="Proton donor" evidence="28">
    <location>
        <position position="231"/>
    </location>
</feature>
<accession>A0AAX4PAC6</accession>
<dbReference type="FunFam" id="3.30.360.10:FF:000006">
    <property type="entry name" value="Bifunctional aspartokinase/homoserine dehydrogenase"/>
    <property type="match status" value="1"/>
</dbReference>
<comment type="similarity">
    <text evidence="8">In the C-terminal section; belongs to the homoserine dehydrogenase family.</text>
</comment>
<dbReference type="GO" id="GO:0009088">
    <property type="term" value="P:threonine biosynthetic process"/>
    <property type="evidence" value="ECO:0007669"/>
    <property type="project" value="UniProtKB-KW"/>
</dbReference>
<keyword evidence="22 27" id="KW-0486">Methionine biosynthesis</keyword>